<dbReference type="GO" id="GO:0070034">
    <property type="term" value="F:telomerase RNA binding"/>
    <property type="evidence" value="ECO:0007669"/>
    <property type="project" value="TreeGrafter"/>
</dbReference>
<protein>
    <recommendedName>
        <fullName evidence="5">TEP-1 second beta-propeller domain-containing protein</fullName>
    </recommendedName>
</protein>
<dbReference type="GO" id="GO:0000722">
    <property type="term" value="P:telomere maintenance via recombination"/>
    <property type="evidence" value="ECO:0007669"/>
    <property type="project" value="TreeGrafter"/>
</dbReference>
<keyword evidence="1 3" id="KW-0853">WD repeat</keyword>
<dbReference type="SMART" id="SM00320">
    <property type="entry name" value="WD40"/>
    <property type="match status" value="6"/>
</dbReference>
<feature type="domain" description="TEP-1 second beta-propeller" evidence="5">
    <location>
        <begin position="109"/>
        <end position="199"/>
    </location>
</feature>
<evidence type="ECO:0000256" key="4">
    <source>
        <dbReference type="SAM" id="MobiDB-lite"/>
    </source>
</evidence>
<feature type="compositionally biased region" description="Acidic residues" evidence="4">
    <location>
        <begin position="10"/>
        <end position="20"/>
    </location>
</feature>
<dbReference type="PROSITE" id="PS50082">
    <property type="entry name" value="WD_REPEATS_2"/>
    <property type="match status" value="2"/>
</dbReference>
<keyword evidence="7" id="KW-1185">Reference proteome</keyword>
<proteinExistence type="predicted"/>
<feature type="compositionally biased region" description="Acidic residues" evidence="4">
    <location>
        <begin position="30"/>
        <end position="62"/>
    </location>
</feature>
<sequence length="623" mass="66323">MQQAQTGEGAEMEAEMEVESGAETGVGVEIEAESGAEMGEGVEMEAESGVDTGEGVEMEAESGADKGVASEAELLVTGGGDSLLRVWRRREEGRMELQGHFGLCSESWEEPAPVAVLRGHTGGVTCLCFSPGGGQLLSGAKDQALLVWQVKAPPPCLSHSLLHCHGDWITGCAWTPFGLVSCSTDGRVRMWESQTGGCVREISTPLCFTSLCCTVNHHSTLSAHSGGIRGLATRQEGVPAFLSVSEDCSLMSWSVALAMGPRSMLVLQCPRACWSCSAPEHAGPAEPQSMLVLQGPRACWSCSAPEHAGPAVPQSMLVLQSPRACWSCRAPEHAGPAGPQSMLVLQCPRACWSCSAPEHAGPVVPQSMLVLSCPRACWSCSAPEHAETPPSLWGGATALSFSRCGQLLMSGHACGRVQVWSHTSVVCSKKVSEGAVTAVTSMPDSQFAVGCSDSTVTVWRVTWDPQRPPATWTSRVRVLGMKPNDDISTWMFGEQDGNIHLAFAFGMGSSSPLNCAFGCTELCKEQENESTAGKQRRVPVSAITADQEFVVCGDTKGNIWFNQPPNVCSWSTKKPLGVFVCRGPVLSVELNPQCPSELAVAQWFNPVARCRSKRCLHVLMKSN</sequence>
<organism evidence="6 7">
    <name type="scientific">Albula glossodonta</name>
    <name type="common">roundjaw bonefish</name>
    <dbReference type="NCBI Taxonomy" id="121402"/>
    <lineage>
        <taxon>Eukaryota</taxon>
        <taxon>Metazoa</taxon>
        <taxon>Chordata</taxon>
        <taxon>Craniata</taxon>
        <taxon>Vertebrata</taxon>
        <taxon>Euteleostomi</taxon>
        <taxon>Actinopterygii</taxon>
        <taxon>Neopterygii</taxon>
        <taxon>Teleostei</taxon>
        <taxon>Albuliformes</taxon>
        <taxon>Albulidae</taxon>
        <taxon>Albula</taxon>
    </lineage>
</organism>
<accession>A0A8T2MW10</accession>
<dbReference type="Gene3D" id="2.130.10.10">
    <property type="entry name" value="YVTN repeat-like/Quinoprotein amine dehydrogenase"/>
    <property type="match status" value="2"/>
</dbReference>
<dbReference type="PANTHER" id="PTHR44791:SF1">
    <property type="entry name" value="TELOMERASE PROTEIN COMPONENT 1"/>
    <property type="match status" value="1"/>
</dbReference>
<dbReference type="EMBL" id="JAFBMS010001029">
    <property type="protein sequence ID" value="KAG9329642.1"/>
    <property type="molecule type" value="Genomic_DNA"/>
</dbReference>
<dbReference type="SUPFAM" id="SSF50978">
    <property type="entry name" value="WD40 repeat-like"/>
    <property type="match status" value="1"/>
</dbReference>
<feature type="repeat" description="WD" evidence="3">
    <location>
        <begin position="162"/>
        <end position="201"/>
    </location>
</feature>
<evidence type="ECO:0000259" key="5">
    <source>
        <dbReference type="Pfam" id="PF25047"/>
    </source>
</evidence>
<dbReference type="AlphaFoldDB" id="A0A8T2MW10"/>
<name>A0A8T2MW10_9TELE</name>
<dbReference type="InterPro" id="IPR056829">
    <property type="entry name" value="Beta-prop_TEP1_2nd"/>
</dbReference>
<evidence type="ECO:0000313" key="6">
    <source>
        <dbReference type="EMBL" id="KAG9329642.1"/>
    </source>
</evidence>
<feature type="repeat" description="WD" evidence="3">
    <location>
        <begin position="117"/>
        <end position="151"/>
    </location>
</feature>
<keyword evidence="2" id="KW-0677">Repeat</keyword>
<comment type="caution">
    <text evidence="6">The sequence shown here is derived from an EMBL/GenBank/DDBJ whole genome shotgun (WGS) entry which is preliminary data.</text>
</comment>
<dbReference type="InterPro" id="IPR015943">
    <property type="entry name" value="WD40/YVTN_repeat-like_dom_sf"/>
</dbReference>
<dbReference type="PANTHER" id="PTHR44791">
    <property type="entry name" value="TELOMERASE PROTEIN COMPONENT 1 TEP1"/>
    <property type="match status" value="1"/>
</dbReference>
<dbReference type="InterPro" id="IPR036322">
    <property type="entry name" value="WD40_repeat_dom_sf"/>
</dbReference>
<dbReference type="Pfam" id="PF25047">
    <property type="entry name" value="Beta-prop_TEP1_2nd"/>
    <property type="match status" value="1"/>
</dbReference>
<dbReference type="Pfam" id="PF00400">
    <property type="entry name" value="WD40"/>
    <property type="match status" value="1"/>
</dbReference>
<reference evidence="6" key="1">
    <citation type="thesis" date="2021" institute="BYU ScholarsArchive" country="Provo, UT, USA">
        <title>Applications of and Algorithms for Genome Assembly and Genomic Analyses with an Emphasis on Marine Teleosts.</title>
        <authorList>
            <person name="Pickett B.D."/>
        </authorList>
    </citation>
    <scope>NUCLEOTIDE SEQUENCE</scope>
    <source>
        <strain evidence="6">HI-2016</strain>
    </source>
</reference>
<evidence type="ECO:0000256" key="1">
    <source>
        <dbReference type="ARBA" id="ARBA00022574"/>
    </source>
</evidence>
<dbReference type="GO" id="GO:0003720">
    <property type="term" value="F:telomerase activity"/>
    <property type="evidence" value="ECO:0007669"/>
    <property type="project" value="TreeGrafter"/>
</dbReference>
<dbReference type="PROSITE" id="PS50294">
    <property type="entry name" value="WD_REPEATS_REGION"/>
    <property type="match status" value="1"/>
</dbReference>
<dbReference type="PROSITE" id="PS00678">
    <property type="entry name" value="WD_REPEATS_1"/>
    <property type="match status" value="1"/>
</dbReference>
<dbReference type="InterPro" id="IPR052652">
    <property type="entry name" value="Telomerase_Complex_Comp"/>
</dbReference>
<evidence type="ECO:0000256" key="2">
    <source>
        <dbReference type="ARBA" id="ARBA00022737"/>
    </source>
</evidence>
<dbReference type="InterPro" id="IPR001680">
    <property type="entry name" value="WD40_rpt"/>
</dbReference>
<dbReference type="OrthoDB" id="427368at2759"/>
<gene>
    <name evidence="6" type="ORF">JZ751_003367</name>
</gene>
<evidence type="ECO:0000313" key="7">
    <source>
        <dbReference type="Proteomes" id="UP000824540"/>
    </source>
</evidence>
<feature type="region of interest" description="Disordered" evidence="4">
    <location>
        <begin position="1"/>
        <end position="69"/>
    </location>
</feature>
<dbReference type="Proteomes" id="UP000824540">
    <property type="component" value="Unassembled WGS sequence"/>
</dbReference>
<dbReference type="InterPro" id="IPR019775">
    <property type="entry name" value="WD40_repeat_CS"/>
</dbReference>
<evidence type="ECO:0000256" key="3">
    <source>
        <dbReference type="PROSITE-ProRule" id="PRU00221"/>
    </source>
</evidence>
<dbReference type="GO" id="GO:0005697">
    <property type="term" value="C:telomerase holoenzyme complex"/>
    <property type="evidence" value="ECO:0007669"/>
    <property type="project" value="TreeGrafter"/>
</dbReference>